<protein>
    <submittedName>
        <fullName evidence="1">Uncharacterized protein</fullName>
    </submittedName>
</protein>
<keyword evidence="2" id="KW-1185">Reference proteome</keyword>
<proteinExistence type="predicted"/>
<sequence length="98" mass="10437">AIKANGARGSACATAARQQHAHMSAAAATEAELDEAISQQPSVSTGYVSTCWGHKRPRSCLGRVAQQQLSMDQQQLQGAQHQLAVDQQQLQVAQQQLA</sequence>
<reference evidence="1 2" key="1">
    <citation type="submission" date="2020-02" db="EMBL/GenBank/DDBJ databases">
        <title>Draft genome sequence of Haematococcus lacustris strain NIES-144.</title>
        <authorList>
            <person name="Morimoto D."/>
            <person name="Nakagawa S."/>
            <person name="Yoshida T."/>
            <person name="Sawayama S."/>
        </authorList>
    </citation>
    <scope>NUCLEOTIDE SEQUENCE [LARGE SCALE GENOMIC DNA]</scope>
    <source>
        <strain evidence="1 2">NIES-144</strain>
    </source>
</reference>
<organism evidence="1 2">
    <name type="scientific">Haematococcus lacustris</name>
    <name type="common">Green alga</name>
    <name type="synonym">Haematococcus pluvialis</name>
    <dbReference type="NCBI Taxonomy" id="44745"/>
    <lineage>
        <taxon>Eukaryota</taxon>
        <taxon>Viridiplantae</taxon>
        <taxon>Chlorophyta</taxon>
        <taxon>core chlorophytes</taxon>
        <taxon>Chlorophyceae</taxon>
        <taxon>CS clade</taxon>
        <taxon>Chlamydomonadales</taxon>
        <taxon>Haematococcaceae</taxon>
        <taxon>Haematococcus</taxon>
    </lineage>
</organism>
<comment type="caution">
    <text evidence="1">The sequence shown here is derived from an EMBL/GenBank/DDBJ whole genome shotgun (WGS) entry which is preliminary data.</text>
</comment>
<feature type="non-terminal residue" evidence="1">
    <location>
        <position position="1"/>
    </location>
</feature>
<dbReference type="AlphaFoldDB" id="A0A6A0AJS6"/>
<feature type="non-terminal residue" evidence="1">
    <location>
        <position position="98"/>
    </location>
</feature>
<gene>
    <name evidence="1" type="ORF">HaLaN_32125</name>
</gene>
<evidence type="ECO:0000313" key="1">
    <source>
        <dbReference type="EMBL" id="GFH32838.1"/>
    </source>
</evidence>
<evidence type="ECO:0000313" key="2">
    <source>
        <dbReference type="Proteomes" id="UP000485058"/>
    </source>
</evidence>
<dbReference type="EMBL" id="BLLF01007226">
    <property type="protein sequence ID" value="GFH32838.1"/>
    <property type="molecule type" value="Genomic_DNA"/>
</dbReference>
<accession>A0A6A0AJS6</accession>
<name>A0A6A0AJS6_HAELA</name>
<dbReference type="Proteomes" id="UP000485058">
    <property type="component" value="Unassembled WGS sequence"/>
</dbReference>